<evidence type="ECO:0000313" key="6">
    <source>
        <dbReference type="Proteomes" id="UP000651050"/>
    </source>
</evidence>
<name>A0A931H446_9BURK</name>
<feature type="signal peptide" evidence="3">
    <location>
        <begin position="1"/>
        <end position="19"/>
    </location>
</feature>
<dbReference type="GO" id="GO:0019867">
    <property type="term" value="C:outer membrane"/>
    <property type="evidence" value="ECO:0007669"/>
    <property type="project" value="InterPro"/>
</dbReference>
<gene>
    <name evidence="5" type="ORF">I5803_09570</name>
</gene>
<feature type="chain" id="PRO_5037672006" evidence="3">
    <location>
        <begin position="20"/>
        <end position="169"/>
    </location>
</feature>
<feature type="domain" description="Glycine zipper 2TM" evidence="4">
    <location>
        <begin position="63"/>
        <end position="103"/>
    </location>
</feature>
<keyword evidence="3" id="KW-0732">Signal</keyword>
<evidence type="ECO:0000256" key="3">
    <source>
        <dbReference type="SAM" id="SignalP"/>
    </source>
</evidence>
<dbReference type="Pfam" id="PF05433">
    <property type="entry name" value="Rick_17kDa_Anti"/>
    <property type="match status" value="1"/>
</dbReference>
<evidence type="ECO:0000256" key="2">
    <source>
        <dbReference type="ARBA" id="ARBA00023136"/>
    </source>
</evidence>
<dbReference type="NCBIfam" id="NF008437">
    <property type="entry name" value="PRK11280.1"/>
    <property type="match status" value="1"/>
</dbReference>
<reference evidence="5" key="1">
    <citation type="submission" date="2020-11" db="EMBL/GenBank/DDBJ databases">
        <title>Bacterial whole genome sequence for Caenimonas sp. DR4.4.</title>
        <authorList>
            <person name="Le V."/>
            <person name="Ko S.-R."/>
            <person name="Ahn C.-Y."/>
            <person name="Oh H.-M."/>
        </authorList>
    </citation>
    <scope>NUCLEOTIDE SEQUENCE</scope>
    <source>
        <strain evidence="5">DR4.4</strain>
    </source>
</reference>
<keyword evidence="2" id="KW-0472">Membrane</keyword>
<dbReference type="InterPro" id="IPR008816">
    <property type="entry name" value="Gly_zipper_2TM_dom"/>
</dbReference>
<comment type="subcellular location">
    <subcellularLocation>
        <location evidence="1">Membrane</location>
    </subcellularLocation>
</comment>
<dbReference type="RefSeq" id="WP_196986140.1">
    <property type="nucleotide sequence ID" value="NZ_JADWYS010000001.1"/>
</dbReference>
<protein>
    <submittedName>
        <fullName evidence="5">Glycine zipper 2TM domain-containing protein</fullName>
    </submittedName>
</protein>
<dbReference type="Proteomes" id="UP000651050">
    <property type="component" value="Unassembled WGS sequence"/>
</dbReference>
<evidence type="ECO:0000256" key="1">
    <source>
        <dbReference type="ARBA" id="ARBA00004370"/>
    </source>
</evidence>
<proteinExistence type="predicted"/>
<evidence type="ECO:0000259" key="4">
    <source>
        <dbReference type="Pfam" id="PF05433"/>
    </source>
</evidence>
<evidence type="ECO:0000313" key="5">
    <source>
        <dbReference type="EMBL" id="MBG9388269.1"/>
    </source>
</evidence>
<sequence>MNRIAIASLIAAAAAGAHAETYLDNARVRSADPQFESVSVPREECSRQLVSEVRRVDGDRNYGGVVVGGVAGAVLGNQVGQGHGREAATALGAVVGALAGDRIANGDRVQQYQEVPREVTTCRTVNEVQNRLTGYRVAYEYRGQQFTTLMRENPGPSLQVRVSVEPAGR</sequence>
<dbReference type="EMBL" id="JADWYS010000001">
    <property type="protein sequence ID" value="MBG9388269.1"/>
    <property type="molecule type" value="Genomic_DNA"/>
</dbReference>
<dbReference type="PANTHER" id="PTHR35603:SF2">
    <property type="entry name" value="OUTER MEMBRANE LIPOPROTEIN"/>
    <property type="match status" value="1"/>
</dbReference>
<organism evidence="5 6">
    <name type="scientific">Caenimonas aquaedulcis</name>
    <dbReference type="NCBI Taxonomy" id="2793270"/>
    <lineage>
        <taxon>Bacteria</taxon>
        <taxon>Pseudomonadati</taxon>
        <taxon>Pseudomonadota</taxon>
        <taxon>Betaproteobacteria</taxon>
        <taxon>Burkholderiales</taxon>
        <taxon>Comamonadaceae</taxon>
        <taxon>Caenimonas</taxon>
    </lineage>
</organism>
<keyword evidence="6" id="KW-1185">Reference proteome</keyword>
<dbReference type="AlphaFoldDB" id="A0A931H446"/>
<comment type="caution">
    <text evidence="5">The sequence shown here is derived from an EMBL/GenBank/DDBJ whole genome shotgun (WGS) entry which is preliminary data.</text>
</comment>
<dbReference type="InterPro" id="IPR051407">
    <property type="entry name" value="Bact_OM_lipoprot/Surf_antigen"/>
</dbReference>
<accession>A0A931H446</accession>
<dbReference type="PANTHER" id="PTHR35603">
    <property type="match status" value="1"/>
</dbReference>